<dbReference type="Gene3D" id="3.30.70.20">
    <property type="match status" value="2"/>
</dbReference>
<name>J9GJU1_9ZZZZ</name>
<dbReference type="InterPro" id="IPR008254">
    <property type="entry name" value="Flavodoxin/NO_synth"/>
</dbReference>
<dbReference type="GO" id="GO:0046872">
    <property type="term" value="F:metal ion binding"/>
    <property type="evidence" value="ECO:0007669"/>
    <property type="project" value="UniProtKB-KW"/>
</dbReference>
<dbReference type="EMBL" id="AMCI01002588">
    <property type="protein sequence ID" value="EJX02328.1"/>
    <property type="molecule type" value="Genomic_DNA"/>
</dbReference>
<dbReference type="GO" id="GO:0010181">
    <property type="term" value="F:FMN binding"/>
    <property type="evidence" value="ECO:0007669"/>
    <property type="project" value="InterPro"/>
</dbReference>
<dbReference type="Gene3D" id="3.40.50.360">
    <property type="match status" value="1"/>
</dbReference>
<dbReference type="PROSITE" id="PS50902">
    <property type="entry name" value="FLAVODOXIN_LIKE"/>
    <property type="match status" value="1"/>
</dbReference>
<sequence length="302" mass="33089">MDQLFMPVLIARLPLLLSPLQLHFPSIFSMTLHITCFSPTGTSRAVAQAVAEGTGLTYGKAIDVTYTPLDSITTYTANDLLIISVPVYGGLVAPLALERLENLRGNQTPAVLLTVYGNRDFEKAPAQLAEFLTQRGFIPVAAGAFVGEHSYSTSTHPIAPGRPNTADLQEAKTFGQKVADKLRTGSCTPIDVTRMPRPRSGFFNMLGFILFVLRYRRQAKKHPVKIVPTTDADRCTTCGKCAKLCPTQAIDPLHPTETDPTRCIKCSACVKQCPRHARTLATPFGPKLSRYFKRQKPNITIS</sequence>
<evidence type="ECO:0000259" key="5">
    <source>
        <dbReference type="PROSITE" id="PS50902"/>
    </source>
</evidence>
<dbReference type="InterPro" id="IPR017900">
    <property type="entry name" value="4Fe4S_Fe_S_CS"/>
</dbReference>
<dbReference type="PROSITE" id="PS51379">
    <property type="entry name" value="4FE4S_FER_2"/>
    <property type="match status" value="2"/>
</dbReference>
<keyword evidence="3" id="KW-0408">Iron</keyword>
<dbReference type="AlphaFoldDB" id="J9GJU1"/>
<dbReference type="PANTHER" id="PTHR43687:SF1">
    <property type="entry name" value="FERREDOXIN III"/>
    <property type="match status" value="1"/>
</dbReference>
<feature type="domain" description="Flavodoxin-like" evidence="5">
    <location>
        <begin position="32"/>
        <end position="179"/>
    </location>
</feature>
<evidence type="ECO:0000256" key="2">
    <source>
        <dbReference type="ARBA" id="ARBA00022723"/>
    </source>
</evidence>
<evidence type="ECO:0000313" key="7">
    <source>
        <dbReference type="EMBL" id="EJX02328.1"/>
    </source>
</evidence>
<dbReference type="Pfam" id="PF13237">
    <property type="entry name" value="Fer4_10"/>
    <property type="match status" value="1"/>
</dbReference>
<protein>
    <submittedName>
        <fullName evidence="7">4Fe-4S ferredoxin iron-sulfur binding domain-containing protein</fullName>
    </submittedName>
</protein>
<dbReference type="SUPFAM" id="SSF54862">
    <property type="entry name" value="4Fe-4S ferredoxins"/>
    <property type="match status" value="1"/>
</dbReference>
<evidence type="ECO:0000256" key="1">
    <source>
        <dbReference type="ARBA" id="ARBA00022485"/>
    </source>
</evidence>
<dbReference type="SUPFAM" id="SSF52218">
    <property type="entry name" value="Flavoproteins"/>
    <property type="match status" value="1"/>
</dbReference>
<keyword evidence="1" id="KW-0004">4Fe-4S</keyword>
<feature type="domain" description="4Fe-4S ferredoxin-type" evidence="6">
    <location>
        <begin position="257"/>
        <end position="283"/>
    </location>
</feature>
<organism evidence="7">
    <name type="scientific">gut metagenome</name>
    <dbReference type="NCBI Taxonomy" id="749906"/>
    <lineage>
        <taxon>unclassified sequences</taxon>
        <taxon>metagenomes</taxon>
        <taxon>organismal metagenomes</taxon>
    </lineage>
</organism>
<comment type="caution">
    <text evidence="7">The sequence shown here is derived from an EMBL/GenBank/DDBJ whole genome shotgun (WGS) entry which is preliminary data.</text>
</comment>
<evidence type="ECO:0000256" key="3">
    <source>
        <dbReference type="ARBA" id="ARBA00023004"/>
    </source>
</evidence>
<keyword evidence="2" id="KW-0479">Metal-binding</keyword>
<dbReference type="InterPro" id="IPR029039">
    <property type="entry name" value="Flavoprotein-like_sf"/>
</dbReference>
<keyword evidence="4" id="KW-0411">Iron-sulfur</keyword>
<dbReference type="GO" id="GO:0051539">
    <property type="term" value="F:4 iron, 4 sulfur cluster binding"/>
    <property type="evidence" value="ECO:0007669"/>
    <property type="project" value="UniProtKB-KW"/>
</dbReference>
<dbReference type="InterPro" id="IPR017896">
    <property type="entry name" value="4Fe4S_Fe-S-bd"/>
</dbReference>
<proteinExistence type="predicted"/>
<feature type="domain" description="4Fe-4S ferredoxin-type" evidence="6">
    <location>
        <begin position="226"/>
        <end position="255"/>
    </location>
</feature>
<evidence type="ECO:0000259" key="6">
    <source>
        <dbReference type="PROSITE" id="PS51379"/>
    </source>
</evidence>
<gene>
    <name evidence="7" type="ORF">EVA_09571</name>
</gene>
<dbReference type="PANTHER" id="PTHR43687">
    <property type="entry name" value="ADENYLYLSULFATE REDUCTASE, BETA SUBUNIT"/>
    <property type="match status" value="1"/>
</dbReference>
<accession>J9GJU1</accession>
<evidence type="ECO:0000256" key="4">
    <source>
        <dbReference type="ARBA" id="ARBA00023014"/>
    </source>
</evidence>
<dbReference type="PROSITE" id="PS00198">
    <property type="entry name" value="4FE4S_FER_1"/>
    <property type="match status" value="2"/>
</dbReference>
<reference evidence="7" key="1">
    <citation type="journal article" date="2012" name="PLoS ONE">
        <title>Gene sets for utilization of primary and secondary nutrition supplies in the distal gut of endangered iberian lynx.</title>
        <authorList>
            <person name="Alcaide M."/>
            <person name="Messina E."/>
            <person name="Richter M."/>
            <person name="Bargiela R."/>
            <person name="Peplies J."/>
            <person name="Huws S.A."/>
            <person name="Newbold C.J."/>
            <person name="Golyshin P.N."/>
            <person name="Simon M.A."/>
            <person name="Lopez G."/>
            <person name="Yakimov M.M."/>
            <person name="Ferrer M."/>
        </authorList>
    </citation>
    <scope>NUCLEOTIDE SEQUENCE</scope>
</reference>
<dbReference type="InterPro" id="IPR050572">
    <property type="entry name" value="Fe-S_Ferredoxin"/>
</dbReference>